<comment type="caution">
    <text evidence="2">The sequence shown here is derived from an EMBL/GenBank/DDBJ whole genome shotgun (WGS) entry which is preliminary data.</text>
</comment>
<gene>
    <name evidence="2" type="ORF">PEVE_00021517</name>
</gene>
<reference evidence="2 3" key="1">
    <citation type="submission" date="2022-05" db="EMBL/GenBank/DDBJ databases">
        <authorList>
            <consortium name="Genoscope - CEA"/>
            <person name="William W."/>
        </authorList>
    </citation>
    <scope>NUCLEOTIDE SEQUENCE [LARGE SCALE GENOMIC DNA]</scope>
</reference>
<evidence type="ECO:0000259" key="1">
    <source>
        <dbReference type="PROSITE" id="PS50948"/>
    </source>
</evidence>
<dbReference type="SUPFAM" id="SSF57414">
    <property type="entry name" value="Hairpin loop containing domain-like"/>
    <property type="match status" value="1"/>
</dbReference>
<proteinExistence type="predicted"/>
<accession>A0ABN8MAV0</accession>
<dbReference type="Gene3D" id="3.50.4.10">
    <property type="entry name" value="Hepatocyte Growth Factor"/>
    <property type="match status" value="1"/>
</dbReference>
<keyword evidence="3" id="KW-1185">Reference proteome</keyword>
<dbReference type="CDD" id="cd01099">
    <property type="entry name" value="PAN_AP_HGF"/>
    <property type="match status" value="1"/>
</dbReference>
<name>A0ABN8MAV0_9CNID</name>
<dbReference type="InterPro" id="IPR003609">
    <property type="entry name" value="Pan_app"/>
</dbReference>
<sequence length="220" mass="25034">MAVYGGKKHSTNNVSVNYIITPGKEILAVKCKNSKSKPWILASVSNGMITDPLWKCFSLRNEIFNGNPWTKPDFNDSHWAQAVAGFSNRGENPLGKVLDIKDEALWISTAEDDPKLFCRRNLSDKATLPLTAIRQDISRDTFQTKLDGVDYALLGQPLSEHDVIDVIECFRKCRDDSQCLSFNFEYKSVLPTRRCELHAITKNQDPENYVMRPGYTYYES</sequence>
<dbReference type="Proteomes" id="UP001159427">
    <property type="component" value="Unassembled WGS sequence"/>
</dbReference>
<organism evidence="2 3">
    <name type="scientific">Porites evermanni</name>
    <dbReference type="NCBI Taxonomy" id="104178"/>
    <lineage>
        <taxon>Eukaryota</taxon>
        <taxon>Metazoa</taxon>
        <taxon>Cnidaria</taxon>
        <taxon>Anthozoa</taxon>
        <taxon>Hexacorallia</taxon>
        <taxon>Scleractinia</taxon>
        <taxon>Fungiina</taxon>
        <taxon>Poritidae</taxon>
        <taxon>Porites</taxon>
    </lineage>
</organism>
<dbReference type="PROSITE" id="PS50948">
    <property type="entry name" value="PAN"/>
    <property type="match status" value="1"/>
</dbReference>
<dbReference type="EMBL" id="CALNXI010000288">
    <property type="protein sequence ID" value="CAH3024080.1"/>
    <property type="molecule type" value="Genomic_DNA"/>
</dbReference>
<evidence type="ECO:0000313" key="2">
    <source>
        <dbReference type="EMBL" id="CAH3024080.1"/>
    </source>
</evidence>
<dbReference type="Pfam" id="PF00024">
    <property type="entry name" value="PAN_1"/>
    <property type="match status" value="1"/>
</dbReference>
<evidence type="ECO:0000313" key="3">
    <source>
        <dbReference type="Proteomes" id="UP001159427"/>
    </source>
</evidence>
<protein>
    <recommendedName>
        <fullName evidence="1">Apple domain-containing protein</fullName>
    </recommendedName>
</protein>
<dbReference type="SMART" id="SM00473">
    <property type="entry name" value="PAN_AP"/>
    <property type="match status" value="1"/>
</dbReference>
<feature type="domain" description="Apple" evidence="1">
    <location>
        <begin position="118"/>
        <end position="220"/>
    </location>
</feature>
<dbReference type="Gene3D" id="2.60.120.260">
    <property type="entry name" value="Galactose-binding domain-like"/>
    <property type="match status" value="1"/>
</dbReference>